<dbReference type="InterPro" id="IPR036942">
    <property type="entry name" value="Beta-barrel_TonB_sf"/>
</dbReference>
<keyword evidence="10 11" id="KW-0998">Cell outer membrane</keyword>
<evidence type="ECO:0000256" key="4">
    <source>
        <dbReference type="ARBA" id="ARBA00022496"/>
    </source>
</evidence>
<dbReference type="PROSITE" id="PS52016">
    <property type="entry name" value="TONB_DEPENDENT_REC_3"/>
    <property type="match status" value="1"/>
</dbReference>
<dbReference type="Gene3D" id="2.40.170.20">
    <property type="entry name" value="TonB-dependent receptor, beta-barrel domain"/>
    <property type="match status" value="1"/>
</dbReference>
<name>A0ABV3ZL78_9BACT</name>
<keyword evidence="9 11" id="KW-0472">Membrane</keyword>
<protein>
    <submittedName>
        <fullName evidence="14">TonB-dependent receptor</fullName>
    </submittedName>
</protein>
<evidence type="ECO:0000256" key="1">
    <source>
        <dbReference type="ARBA" id="ARBA00004571"/>
    </source>
</evidence>
<sequence length="795" mass="89567">MKKLLGTLTALSTVIFVHAQFSVRGKVTDTQHQALKGVSAVFSDVKGKTRSTISQEDGSFAISGLSNNSSGSLNLEFVGKKKVSKNISVDNSDVVIDVVMEDNNFFLEPLEVKALRATDKSPFTKTNLAKAEIEKNNIGQDLPFILNQTPSVVVNSDAGTGIGYTGIRIRGTDATRINVTLNGIPYNDAESQGTFFVDMPDAISSVNSIQIQRGIGTSTNGSGTFGATINLSTNEFNDKAYAESNNSYGSFNSWKNTIKVGSGLINDHFTVDARLSRISSDGYIDRASSNLQSFYFSTAYVNKKTSVRFNIISGKEKTYQAWNGVPESMLSTDRTYNSLGTDKPGAPYDNQTDNYQQDHYQLFVNQAINNNLSFNIATFLVHGKGYYEEYKGKRNYTDYGLNNVVFNGDTITQTDLIQRQWLDNYFYGQVFSLHYKKQNNELTFGGGWNKYDGGHYGKVLWAEFGGVPSDYQWYDNNAYKTDINVYAKWLHSFNNQWSIFADAQYRYVLYKMDGFKDNPSLYIRRPFNFFNPKAGITYTNNGWTAYASYAVAGKEPNRDDFEANPVDQPKAEQLQDFELAVEKKYSHFNFGATFYYMMYKDQLVLTGKMNDVGAYTRTNTPESYRAGIELQAGAVITNWLNINAGATFSRNKIKAFTEYLDDYDNGKQVGYEHKNVDISFSPSIIANGSINFLPCANFQLSLLSKYVGKQYLDNTQDNTRKISDYYTQDVRAIYTIKHLLFKEWNIAAQVNNVFNRMYESNGAAYPYISNNVKVNDNYYFPMAGINYMLSLNVKL</sequence>
<evidence type="ECO:0000256" key="8">
    <source>
        <dbReference type="ARBA" id="ARBA00023065"/>
    </source>
</evidence>
<evidence type="ECO:0000259" key="13">
    <source>
        <dbReference type="Pfam" id="PF07715"/>
    </source>
</evidence>
<keyword evidence="5 11" id="KW-0812">Transmembrane</keyword>
<dbReference type="EMBL" id="JAULBC010000009">
    <property type="protein sequence ID" value="MEX6690647.1"/>
    <property type="molecule type" value="Genomic_DNA"/>
</dbReference>
<dbReference type="SUPFAM" id="SSF56935">
    <property type="entry name" value="Porins"/>
    <property type="match status" value="1"/>
</dbReference>
<evidence type="ECO:0000256" key="6">
    <source>
        <dbReference type="ARBA" id="ARBA00022729"/>
    </source>
</evidence>
<evidence type="ECO:0000256" key="7">
    <source>
        <dbReference type="ARBA" id="ARBA00023004"/>
    </source>
</evidence>
<keyword evidence="4" id="KW-0410">Iron transport</keyword>
<evidence type="ECO:0000256" key="3">
    <source>
        <dbReference type="ARBA" id="ARBA00022452"/>
    </source>
</evidence>
<gene>
    <name evidence="14" type="ORF">QTN47_24280</name>
</gene>
<evidence type="ECO:0000256" key="12">
    <source>
        <dbReference type="SAM" id="SignalP"/>
    </source>
</evidence>
<accession>A0ABV3ZL78</accession>
<evidence type="ECO:0000313" key="14">
    <source>
        <dbReference type="EMBL" id="MEX6690647.1"/>
    </source>
</evidence>
<comment type="subcellular location">
    <subcellularLocation>
        <location evidence="1 11">Cell outer membrane</location>
        <topology evidence="1 11">Multi-pass membrane protein</topology>
    </subcellularLocation>
</comment>
<dbReference type="Proteomes" id="UP001560573">
    <property type="component" value="Unassembled WGS sequence"/>
</dbReference>
<dbReference type="InterPro" id="IPR008969">
    <property type="entry name" value="CarboxyPept-like_regulatory"/>
</dbReference>
<evidence type="ECO:0000256" key="10">
    <source>
        <dbReference type="ARBA" id="ARBA00023237"/>
    </source>
</evidence>
<keyword evidence="15" id="KW-1185">Reference proteome</keyword>
<evidence type="ECO:0000256" key="5">
    <source>
        <dbReference type="ARBA" id="ARBA00022692"/>
    </source>
</evidence>
<dbReference type="InterPro" id="IPR039426">
    <property type="entry name" value="TonB-dep_rcpt-like"/>
</dbReference>
<comment type="similarity">
    <text evidence="11">Belongs to the TonB-dependent receptor family.</text>
</comment>
<dbReference type="Pfam" id="PF07715">
    <property type="entry name" value="Plug"/>
    <property type="match status" value="1"/>
</dbReference>
<dbReference type="InterPro" id="IPR037066">
    <property type="entry name" value="Plug_dom_sf"/>
</dbReference>
<evidence type="ECO:0000256" key="11">
    <source>
        <dbReference type="PROSITE-ProRule" id="PRU01360"/>
    </source>
</evidence>
<evidence type="ECO:0000313" key="15">
    <source>
        <dbReference type="Proteomes" id="UP001560573"/>
    </source>
</evidence>
<comment type="caution">
    <text evidence="14">The sequence shown here is derived from an EMBL/GenBank/DDBJ whole genome shotgun (WGS) entry which is preliminary data.</text>
</comment>
<feature type="domain" description="TonB-dependent receptor plug" evidence="13">
    <location>
        <begin position="120"/>
        <end position="227"/>
    </location>
</feature>
<keyword evidence="8" id="KW-0406">Ion transport</keyword>
<keyword evidence="3 11" id="KW-1134">Transmembrane beta strand</keyword>
<evidence type="ECO:0000256" key="9">
    <source>
        <dbReference type="ARBA" id="ARBA00023136"/>
    </source>
</evidence>
<keyword evidence="2 11" id="KW-0813">Transport</keyword>
<feature type="signal peptide" evidence="12">
    <location>
        <begin position="1"/>
        <end position="19"/>
    </location>
</feature>
<dbReference type="PANTHER" id="PTHR32552:SF68">
    <property type="entry name" value="FERRICHROME OUTER MEMBRANE TRANSPORTER_PHAGE RECEPTOR"/>
    <property type="match status" value="1"/>
</dbReference>
<dbReference type="SUPFAM" id="SSF49464">
    <property type="entry name" value="Carboxypeptidase regulatory domain-like"/>
    <property type="match status" value="1"/>
</dbReference>
<dbReference type="Gene3D" id="2.170.130.10">
    <property type="entry name" value="TonB-dependent receptor, plug domain"/>
    <property type="match status" value="1"/>
</dbReference>
<keyword evidence="7" id="KW-0408">Iron</keyword>
<dbReference type="RefSeq" id="WP_369332058.1">
    <property type="nucleotide sequence ID" value="NZ_JAULBC010000009.1"/>
</dbReference>
<keyword evidence="14" id="KW-0675">Receptor</keyword>
<keyword evidence="6 12" id="KW-0732">Signal</keyword>
<dbReference type="InterPro" id="IPR012910">
    <property type="entry name" value="Plug_dom"/>
</dbReference>
<reference evidence="14 15" key="1">
    <citation type="submission" date="2023-07" db="EMBL/GenBank/DDBJ databases">
        <authorList>
            <person name="Lian W.-H."/>
        </authorList>
    </citation>
    <scope>NUCLEOTIDE SEQUENCE [LARGE SCALE GENOMIC DNA]</scope>
    <source>
        <strain evidence="14 15">SYSU DXS3180</strain>
    </source>
</reference>
<organism evidence="14 15">
    <name type="scientific">Danxiaibacter flavus</name>
    <dbReference type="NCBI Taxonomy" id="3049108"/>
    <lineage>
        <taxon>Bacteria</taxon>
        <taxon>Pseudomonadati</taxon>
        <taxon>Bacteroidota</taxon>
        <taxon>Chitinophagia</taxon>
        <taxon>Chitinophagales</taxon>
        <taxon>Chitinophagaceae</taxon>
        <taxon>Danxiaibacter</taxon>
    </lineage>
</organism>
<evidence type="ECO:0000256" key="2">
    <source>
        <dbReference type="ARBA" id="ARBA00022448"/>
    </source>
</evidence>
<dbReference type="PANTHER" id="PTHR32552">
    <property type="entry name" value="FERRICHROME IRON RECEPTOR-RELATED"/>
    <property type="match status" value="1"/>
</dbReference>
<proteinExistence type="inferred from homology"/>
<feature type="chain" id="PRO_5045100404" evidence="12">
    <location>
        <begin position="20"/>
        <end position="795"/>
    </location>
</feature>